<protein>
    <submittedName>
        <fullName evidence="2">Arginine repressor</fullName>
    </submittedName>
</protein>
<organism evidence="2 3">
    <name type="scientific">Streptomyces azureus</name>
    <dbReference type="NCBI Taxonomy" id="146537"/>
    <lineage>
        <taxon>Bacteria</taxon>
        <taxon>Bacillati</taxon>
        <taxon>Actinomycetota</taxon>
        <taxon>Actinomycetes</taxon>
        <taxon>Kitasatosporales</taxon>
        <taxon>Streptomycetaceae</taxon>
        <taxon>Streptomyces</taxon>
    </lineage>
</organism>
<reference evidence="2" key="1">
    <citation type="journal article" date="2015" name="Genome Announc.">
        <title>Draft Genome Sequence of Thiostrepton-Producing Streptomyces azureus ATCC 14921.</title>
        <authorList>
            <person name="Sakihara K."/>
            <person name="Maeda J."/>
            <person name="Tashiro K."/>
            <person name="Fujino Y."/>
            <person name="Kuhara S."/>
            <person name="Ohshima T."/>
            <person name="Ogata S."/>
            <person name="Doi K."/>
        </authorList>
    </citation>
    <scope>NUCLEOTIDE SEQUENCE [LARGE SCALE GENOMIC DNA]</scope>
    <source>
        <strain evidence="2">ATCC14921</strain>
    </source>
</reference>
<proteinExistence type="predicted"/>
<dbReference type="Proteomes" id="UP000053859">
    <property type="component" value="Unassembled WGS sequence"/>
</dbReference>
<accession>A0A0K8PWV3</accession>
<dbReference type="EMBL" id="DF968392">
    <property type="protein sequence ID" value="GAP51904.1"/>
    <property type="molecule type" value="Genomic_DNA"/>
</dbReference>
<evidence type="ECO:0000256" key="1">
    <source>
        <dbReference type="SAM" id="MobiDB-lite"/>
    </source>
</evidence>
<keyword evidence="3" id="KW-1185">Reference proteome</keyword>
<dbReference type="AlphaFoldDB" id="A0A0K8PWV3"/>
<sequence>MAEVVGGGREPVEEDVLRVDDGHGAARPVQHDVRTQTHPAGLVQAVVSLLPGALDPLAGEDVASPICSGTSGAMFTNSSSAARTTVASGAPSSWRRSLTRKVSEDSSGWSTNRTRRSEAVAPLQAGNSRANADVPLSSPSRKTRRTAATTSVLSGRLAIVPHPLVLEGPRLGGGRCSG</sequence>
<name>A0A0K8PWV3_STRAJ</name>
<gene>
    <name evidence="2" type="ORF">SAZU_6777</name>
</gene>
<evidence type="ECO:0000313" key="3">
    <source>
        <dbReference type="Proteomes" id="UP000053859"/>
    </source>
</evidence>
<feature type="region of interest" description="Disordered" evidence="1">
    <location>
        <begin position="97"/>
        <end position="149"/>
    </location>
</feature>
<evidence type="ECO:0000313" key="2">
    <source>
        <dbReference type="EMBL" id="GAP51904.1"/>
    </source>
</evidence>